<keyword evidence="1" id="KW-0238">DNA-binding</keyword>
<proteinExistence type="predicted"/>
<dbReference type="AlphaFoldDB" id="A0A1H6FL05"/>
<keyword evidence="2" id="KW-0175">Coiled coil</keyword>
<dbReference type="SMART" id="SM00422">
    <property type="entry name" value="HTH_MERR"/>
    <property type="match status" value="1"/>
</dbReference>
<name>A0A1H6FL05_THEAL</name>
<dbReference type="PANTHER" id="PTHR30204">
    <property type="entry name" value="REDOX-CYCLING DRUG-SENSING TRANSCRIPTIONAL ACTIVATOR SOXR"/>
    <property type="match status" value="1"/>
</dbReference>
<dbReference type="SUPFAM" id="SSF46955">
    <property type="entry name" value="Putative DNA-binding domain"/>
    <property type="match status" value="1"/>
</dbReference>
<feature type="domain" description="HTH merR-type" evidence="3">
    <location>
        <begin position="1"/>
        <end position="68"/>
    </location>
</feature>
<dbReference type="EMBL" id="FNWJ01000001">
    <property type="protein sequence ID" value="SEH10828.1"/>
    <property type="molecule type" value="Genomic_DNA"/>
</dbReference>
<organism evidence="4 5">
    <name type="scientific">Thermoleophilum album</name>
    <dbReference type="NCBI Taxonomy" id="29539"/>
    <lineage>
        <taxon>Bacteria</taxon>
        <taxon>Bacillati</taxon>
        <taxon>Actinomycetota</taxon>
        <taxon>Thermoleophilia</taxon>
        <taxon>Thermoleophilales</taxon>
        <taxon>Thermoleophilaceae</taxon>
        <taxon>Thermoleophilum</taxon>
    </lineage>
</organism>
<dbReference type="Proteomes" id="UP000222056">
    <property type="component" value="Unassembled WGS sequence"/>
</dbReference>
<dbReference type="NCBIfam" id="NF047375">
    <property type="entry name" value="HeatShock_HspR"/>
    <property type="match status" value="1"/>
</dbReference>
<sequence length="141" mass="16331">MISVAAELAGMHPQTLRIYEARGLITPRRSPKGTRLYSDEDVERLRRIQELTTELGMNLAGVEKVFELEAEIERLRRRLRALERRAAQVEAELRAELERTRRALSTEIVPYQPQPRDLVPVRELGVTIPVERSYTRPTSNR</sequence>
<evidence type="ECO:0000259" key="3">
    <source>
        <dbReference type="PROSITE" id="PS50937"/>
    </source>
</evidence>
<dbReference type="PANTHER" id="PTHR30204:SF58">
    <property type="entry name" value="HTH-TYPE TRANSCRIPTIONAL REGULATOR YFMP"/>
    <property type="match status" value="1"/>
</dbReference>
<keyword evidence="5" id="KW-1185">Reference proteome</keyword>
<dbReference type="GO" id="GO:0003700">
    <property type="term" value="F:DNA-binding transcription factor activity"/>
    <property type="evidence" value="ECO:0007669"/>
    <property type="project" value="InterPro"/>
</dbReference>
<evidence type="ECO:0000313" key="5">
    <source>
        <dbReference type="Proteomes" id="UP000222056"/>
    </source>
</evidence>
<feature type="coiled-coil region" evidence="2">
    <location>
        <begin position="65"/>
        <end position="99"/>
    </location>
</feature>
<evidence type="ECO:0000313" key="4">
    <source>
        <dbReference type="EMBL" id="SEH10828.1"/>
    </source>
</evidence>
<dbReference type="InterPro" id="IPR009061">
    <property type="entry name" value="DNA-bd_dom_put_sf"/>
</dbReference>
<dbReference type="InterPro" id="IPR047057">
    <property type="entry name" value="MerR_fam"/>
</dbReference>
<evidence type="ECO:0000256" key="2">
    <source>
        <dbReference type="SAM" id="Coils"/>
    </source>
</evidence>
<dbReference type="OrthoDB" id="9809391at2"/>
<dbReference type="GO" id="GO:0003677">
    <property type="term" value="F:DNA binding"/>
    <property type="evidence" value="ECO:0007669"/>
    <property type="project" value="UniProtKB-KW"/>
</dbReference>
<evidence type="ECO:0000256" key="1">
    <source>
        <dbReference type="ARBA" id="ARBA00023125"/>
    </source>
</evidence>
<dbReference type="InterPro" id="IPR000551">
    <property type="entry name" value="MerR-type_HTH_dom"/>
</dbReference>
<keyword evidence="4" id="KW-0346">Stress response</keyword>
<dbReference type="STRING" id="29539.SAMN02745716_0567"/>
<dbReference type="Gene3D" id="1.10.1660.10">
    <property type="match status" value="1"/>
</dbReference>
<accession>A0A1H6FL05</accession>
<gene>
    <name evidence="4" type="ORF">SAMN02745716_0567</name>
</gene>
<reference evidence="5" key="1">
    <citation type="submission" date="2016-10" db="EMBL/GenBank/DDBJ databases">
        <authorList>
            <person name="Varghese N."/>
            <person name="Submissions S."/>
        </authorList>
    </citation>
    <scope>NUCLEOTIDE SEQUENCE [LARGE SCALE GENOMIC DNA]</scope>
    <source>
        <strain evidence="5">ATCC 35263</strain>
    </source>
</reference>
<dbReference type="CDD" id="cd04766">
    <property type="entry name" value="HTH_HspR"/>
    <property type="match status" value="1"/>
</dbReference>
<protein>
    <submittedName>
        <fullName evidence="4">MerR family transcriptional regulator, heat shock protein HspR</fullName>
    </submittedName>
</protein>
<dbReference type="Pfam" id="PF13411">
    <property type="entry name" value="MerR_1"/>
    <property type="match status" value="1"/>
</dbReference>
<dbReference type="PROSITE" id="PS50937">
    <property type="entry name" value="HTH_MERR_2"/>
    <property type="match status" value="1"/>
</dbReference>